<evidence type="ECO:0000313" key="2">
    <source>
        <dbReference type="Proteomes" id="UP000593578"/>
    </source>
</evidence>
<dbReference type="AlphaFoldDB" id="A0A7J8PMR2"/>
<organism evidence="1 2">
    <name type="scientific">Gossypium raimondii</name>
    <name type="common">Peruvian cotton</name>
    <name type="synonym">Gossypium klotzschianum subsp. raimondii</name>
    <dbReference type="NCBI Taxonomy" id="29730"/>
    <lineage>
        <taxon>Eukaryota</taxon>
        <taxon>Viridiplantae</taxon>
        <taxon>Streptophyta</taxon>
        <taxon>Embryophyta</taxon>
        <taxon>Tracheophyta</taxon>
        <taxon>Spermatophyta</taxon>
        <taxon>Magnoliopsida</taxon>
        <taxon>eudicotyledons</taxon>
        <taxon>Gunneridae</taxon>
        <taxon>Pentapetalae</taxon>
        <taxon>rosids</taxon>
        <taxon>malvids</taxon>
        <taxon>Malvales</taxon>
        <taxon>Malvaceae</taxon>
        <taxon>Malvoideae</taxon>
        <taxon>Gossypium</taxon>
    </lineage>
</organism>
<protein>
    <recommendedName>
        <fullName evidence="3">DUF4283 domain-containing protein</fullName>
    </recommendedName>
</protein>
<evidence type="ECO:0008006" key="3">
    <source>
        <dbReference type="Google" id="ProtNLM"/>
    </source>
</evidence>
<proteinExistence type="predicted"/>
<feature type="non-terminal residue" evidence="1">
    <location>
        <position position="1"/>
    </location>
</feature>
<sequence>MTRTIDEDDFNRALVGGPWVIYGHYLSVLRLSRFDVMIPHSRQYFRSHSGARHLRFHNIVKEYMKEFSHDLVCLFETQVEANWFACGIWICWNEDFPVDVLDVHLSVVYLKVCRKQALLVRPWISTGDFNSIIGSSERALDLYTVDYLVNGVFPCHGKFPSISSDELGCLLLAVFNDEVAKRLL</sequence>
<dbReference type="EMBL" id="JABEZZ010000007">
    <property type="protein sequence ID" value="MBA0590575.1"/>
    <property type="molecule type" value="Genomic_DNA"/>
</dbReference>
<evidence type="ECO:0000313" key="1">
    <source>
        <dbReference type="EMBL" id="MBA0590575.1"/>
    </source>
</evidence>
<gene>
    <name evidence="1" type="ORF">Gorai_019275</name>
</gene>
<dbReference type="SUPFAM" id="SSF56219">
    <property type="entry name" value="DNase I-like"/>
    <property type="match status" value="1"/>
</dbReference>
<reference evidence="1 2" key="1">
    <citation type="journal article" date="2019" name="Genome Biol. Evol.">
        <title>Insights into the evolution of the New World diploid cottons (Gossypium, subgenus Houzingenia) based on genome sequencing.</title>
        <authorList>
            <person name="Grover C.E."/>
            <person name="Arick M.A. 2nd"/>
            <person name="Thrash A."/>
            <person name="Conover J.L."/>
            <person name="Sanders W.S."/>
            <person name="Peterson D.G."/>
            <person name="Frelichowski J.E."/>
            <person name="Scheffler J.A."/>
            <person name="Scheffler B.E."/>
            <person name="Wendel J.F."/>
        </authorList>
    </citation>
    <scope>NUCLEOTIDE SEQUENCE [LARGE SCALE GENOMIC DNA]</scope>
    <source>
        <strain evidence="1">8</strain>
        <tissue evidence="1">Leaf</tissue>
    </source>
</reference>
<accession>A0A7J8PMR2</accession>
<dbReference type="InterPro" id="IPR036691">
    <property type="entry name" value="Endo/exonu/phosph_ase_sf"/>
</dbReference>
<dbReference type="Proteomes" id="UP000593578">
    <property type="component" value="Unassembled WGS sequence"/>
</dbReference>
<name>A0A7J8PMR2_GOSRA</name>
<comment type="caution">
    <text evidence="1">The sequence shown here is derived from an EMBL/GenBank/DDBJ whole genome shotgun (WGS) entry which is preliminary data.</text>
</comment>